<evidence type="ECO:0000313" key="3">
    <source>
        <dbReference type="Proteomes" id="UP000216725"/>
    </source>
</evidence>
<dbReference type="AlphaFoldDB" id="A0A261EVW9"/>
<proteinExistence type="predicted"/>
<dbReference type="InterPro" id="IPR021426">
    <property type="entry name" value="DUF3073"/>
</dbReference>
<dbReference type="EMBL" id="MWWR01000013">
    <property type="protein sequence ID" value="OZG50806.1"/>
    <property type="molecule type" value="Genomic_DNA"/>
</dbReference>
<accession>A0A261EVW9</accession>
<protein>
    <recommendedName>
        <fullName evidence="4">DUF3073 domain-containing protein</fullName>
    </recommendedName>
</protein>
<sequence>MGRGRQKAKQTKIARKLKYLTTDTDYDKLAEELAHQDEEQPSAADPFADIVDSESEGEESSVADTASSDELDEYAKWAEEAARKAEEQPKAVKPLAPHKPFPMPKPGAFSMKTAPSKPGKPGGAASKKSAESAAAETDDSAK</sequence>
<evidence type="ECO:0008006" key="4">
    <source>
        <dbReference type="Google" id="ProtNLM"/>
    </source>
</evidence>
<evidence type="ECO:0000313" key="2">
    <source>
        <dbReference type="EMBL" id="OZG50806.1"/>
    </source>
</evidence>
<reference evidence="2 3" key="1">
    <citation type="journal article" date="2017" name="BMC Genomics">
        <title>Comparative genomic and phylogenomic analyses of the Bifidobacteriaceae family.</title>
        <authorList>
            <person name="Lugli G.A."/>
            <person name="Milani C."/>
            <person name="Turroni F."/>
            <person name="Duranti S."/>
            <person name="Mancabelli L."/>
            <person name="Mangifesta M."/>
            <person name="Ferrario C."/>
            <person name="Modesto M."/>
            <person name="Mattarelli P."/>
            <person name="Jiri K."/>
            <person name="van Sinderen D."/>
            <person name="Ventura M."/>
        </authorList>
    </citation>
    <scope>NUCLEOTIDE SEQUENCE [LARGE SCALE GENOMIC DNA]</scope>
    <source>
        <strain evidence="2 3">DSM 24742</strain>
    </source>
</reference>
<evidence type="ECO:0000256" key="1">
    <source>
        <dbReference type="SAM" id="MobiDB-lite"/>
    </source>
</evidence>
<feature type="region of interest" description="Disordered" evidence="1">
    <location>
        <begin position="33"/>
        <end position="142"/>
    </location>
</feature>
<gene>
    <name evidence="2" type="ORF">PSRA_1373</name>
</gene>
<dbReference type="Pfam" id="PF11273">
    <property type="entry name" value="DUF3073"/>
    <property type="match status" value="1"/>
</dbReference>
<comment type="caution">
    <text evidence="2">The sequence shown here is derived from an EMBL/GenBank/DDBJ whole genome shotgun (WGS) entry which is preliminary data.</text>
</comment>
<name>A0A261EVW9_9BIFI</name>
<dbReference type="OrthoDB" id="3243206at2"/>
<feature type="compositionally biased region" description="Basic and acidic residues" evidence="1">
    <location>
        <begin position="73"/>
        <end position="90"/>
    </location>
</feature>
<feature type="compositionally biased region" description="Low complexity" evidence="1">
    <location>
        <begin position="112"/>
        <end position="135"/>
    </location>
</feature>
<feature type="compositionally biased region" description="Acidic residues" evidence="1">
    <location>
        <begin position="51"/>
        <end position="72"/>
    </location>
</feature>
<dbReference type="Proteomes" id="UP000216725">
    <property type="component" value="Unassembled WGS sequence"/>
</dbReference>
<organism evidence="2 3">
    <name type="scientific">Pseudoscardovia radai</name>
    <dbReference type="NCBI Taxonomy" id="987066"/>
    <lineage>
        <taxon>Bacteria</taxon>
        <taxon>Bacillati</taxon>
        <taxon>Actinomycetota</taxon>
        <taxon>Actinomycetes</taxon>
        <taxon>Bifidobacteriales</taxon>
        <taxon>Bifidobacteriaceae</taxon>
        <taxon>Pseudoscardovia</taxon>
    </lineage>
</organism>
<keyword evidence="3" id="KW-1185">Reference proteome</keyword>